<evidence type="ECO:0000313" key="2">
    <source>
        <dbReference type="EMBL" id="TNN39041.1"/>
    </source>
</evidence>
<evidence type="ECO:0000313" key="3">
    <source>
        <dbReference type="Proteomes" id="UP000314294"/>
    </source>
</evidence>
<reference evidence="2 3" key="1">
    <citation type="submission" date="2019-03" db="EMBL/GenBank/DDBJ databases">
        <title>First draft genome of Liparis tanakae, snailfish: a comprehensive survey of snailfish specific genes.</title>
        <authorList>
            <person name="Kim W."/>
            <person name="Song I."/>
            <person name="Jeong J.-H."/>
            <person name="Kim D."/>
            <person name="Kim S."/>
            <person name="Ryu S."/>
            <person name="Song J.Y."/>
            <person name="Lee S.K."/>
        </authorList>
    </citation>
    <scope>NUCLEOTIDE SEQUENCE [LARGE SCALE GENOMIC DNA]</scope>
    <source>
        <tissue evidence="2">Muscle</tissue>
    </source>
</reference>
<feature type="compositionally biased region" description="Low complexity" evidence="1">
    <location>
        <begin position="71"/>
        <end position="84"/>
    </location>
</feature>
<feature type="region of interest" description="Disordered" evidence="1">
    <location>
        <begin position="71"/>
        <end position="94"/>
    </location>
</feature>
<gene>
    <name evidence="2" type="ORF">EYF80_050790</name>
</gene>
<name>A0A4Z2FDI7_9TELE</name>
<dbReference type="AlphaFoldDB" id="A0A4Z2FDI7"/>
<evidence type="ECO:0000256" key="1">
    <source>
        <dbReference type="SAM" id="MobiDB-lite"/>
    </source>
</evidence>
<dbReference type="Proteomes" id="UP000314294">
    <property type="component" value="Unassembled WGS sequence"/>
</dbReference>
<accession>A0A4Z2FDI7</accession>
<dbReference type="EMBL" id="SRLO01001314">
    <property type="protein sequence ID" value="TNN39041.1"/>
    <property type="molecule type" value="Genomic_DNA"/>
</dbReference>
<keyword evidence="3" id="KW-1185">Reference proteome</keyword>
<proteinExistence type="predicted"/>
<protein>
    <submittedName>
        <fullName evidence="2">Uncharacterized protein</fullName>
    </submittedName>
</protein>
<sequence length="94" mass="10049">MTKPSRMGVTGRYSSVASSARSPWASSTGVVWVWKPVMALGLPAWPTTSTACRRETRHTTRYFCTCPTLTDTGSGRSSSSKVTSIRGCMAATSP</sequence>
<dbReference type="OrthoDB" id="10422790at2759"/>
<comment type="caution">
    <text evidence="2">The sequence shown here is derived from an EMBL/GenBank/DDBJ whole genome shotgun (WGS) entry which is preliminary data.</text>
</comment>
<organism evidence="2 3">
    <name type="scientific">Liparis tanakae</name>
    <name type="common">Tanaka's snailfish</name>
    <dbReference type="NCBI Taxonomy" id="230148"/>
    <lineage>
        <taxon>Eukaryota</taxon>
        <taxon>Metazoa</taxon>
        <taxon>Chordata</taxon>
        <taxon>Craniata</taxon>
        <taxon>Vertebrata</taxon>
        <taxon>Euteleostomi</taxon>
        <taxon>Actinopterygii</taxon>
        <taxon>Neopterygii</taxon>
        <taxon>Teleostei</taxon>
        <taxon>Neoteleostei</taxon>
        <taxon>Acanthomorphata</taxon>
        <taxon>Eupercaria</taxon>
        <taxon>Perciformes</taxon>
        <taxon>Cottioidei</taxon>
        <taxon>Cottales</taxon>
        <taxon>Liparidae</taxon>
        <taxon>Liparis</taxon>
    </lineage>
</organism>